<protein>
    <submittedName>
        <fullName evidence="10">F8M12.19 protein</fullName>
    </submittedName>
</protein>
<dbReference type="InterPro" id="IPR058353">
    <property type="entry name" value="DUF8040"/>
</dbReference>
<dbReference type="GO" id="GO:0004518">
    <property type="term" value="F:nuclease activity"/>
    <property type="evidence" value="ECO:0007669"/>
    <property type="project" value="UniProtKB-KW"/>
</dbReference>
<sequence length="185" mass="22148">MSQRTFESLCKMLTRRYGLQELENVYLEESVAMFLEEVDKNRTVRDIVARYQQSLNVVKRKIDDNDDRYWPFFRDCFIYAYVGVSRRAHDTKVLKYCARNESFSPHPSNRKYYLVNSVYPTTTGYLGPHRRILYHLGQFGRGGPPVTVQELFNRKHLDLRSVIDRTFGVWKAKWRILDRKHPKYV</sequence>
<dbReference type="EMBL" id="AF080118">
    <property type="protein sequence ID" value="AAC33959.1"/>
    <property type="molecule type" value="Genomic_DNA"/>
</dbReference>
<evidence type="ECO:0000256" key="6">
    <source>
        <dbReference type="ARBA" id="ARBA00022801"/>
    </source>
</evidence>
<evidence type="ECO:0000259" key="9">
    <source>
        <dbReference type="Pfam" id="PF26138"/>
    </source>
</evidence>
<comment type="cofactor">
    <cofactor evidence="1">
        <name>a divalent metal cation</name>
        <dbReference type="ChEBI" id="CHEBI:60240"/>
    </cofactor>
</comment>
<dbReference type="GO" id="GO:0046872">
    <property type="term" value="F:metal ion binding"/>
    <property type="evidence" value="ECO:0007669"/>
    <property type="project" value="UniProtKB-KW"/>
</dbReference>
<feature type="domain" description="DDE Tnp4" evidence="8">
    <location>
        <begin position="81"/>
        <end position="180"/>
    </location>
</feature>
<dbReference type="AlphaFoldDB" id="O81624"/>
<evidence type="ECO:0000313" key="10">
    <source>
        <dbReference type="EMBL" id="AAC33959.1"/>
    </source>
</evidence>
<proteinExistence type="inferred from homology"/>
<evidence type="ECO:0000256" key="2">
    <source>
        <dbReference type="ARBA" id="ARBA00004123"/>
    </source>
</evidence>
<keyword evidence="7" id="KW-0539">Nucleus</keyword>
<dbReference type="PIR" id="T01887">
    <property type="entry name" value="T01887"/>
</dbReference>
<evidence type="ECO:0000259" key="8">
    <source>
        <dbReference type="Pfam" id="PF13359"/>
    </source>
</evidence>
<name>O81624_ARATH</name>
<dbReference type="InterPro" id="IPR045249">
    <property type="entry name" value="HARBI1-like"/>
</dbReference>
<reference evidence="10" key="3">
    <citation type="submission" date="1998-09" db="EMBL/GenBank/DDBJ databases">
        <title>The sequence of A. thaliana F8M12.</title>
        <authorList>
            <person name="Madsen C."/>
            <person name="Graves T."/>
            <person name="Cotton M."/>
            <person name="Modde T."/>
        </authorList>
    </citation>
    <scope>NUCLEOTIDE SEQUENCE</scope>
</reference>
<evidence type="ECO:0000256" key="4">
    <source>
        <dbReference type="ARBA" id="ARBA00022722"/>
    </source>
</evidence>
<evidence type="ECO:0000256" key="7">
    <source>
        <dbReference type="ARBA" id="ARBA00023242"/>
    </source>
</evidence>
<reference key="4">
    <citation type="journal article" date="1999" name="Nature">
        <title>Sequence and analysis of chromosome 4 of the plant Arabidopsis thaliana.</title>
        <authorList>
            <consortium name="EU"/>
            <consortium name="CSHL and WU Arabidopsis Sequencing Project"/>
            <person name="Mayer K."/>
            <person name="Schuller C."/>
            <person name="Wambutt R."/>
            <person name="Murphy G."/>
            <person name="Volckaert G."/>
            <person name="Pohl T."/>
            <person name="Dusterhoft A."/>
            <person name="Stiekema W."/>
            <person name="Entian K.D."/>
            <person name="Terryn N."/>
            <person name="Harris B."/>
            <person name="Ansorge W."/>
            <person name="Brandt P."/>
            <person name="Grivell L."/>
            <person name="Rieger M."/>
            <person name="Weichselgartner M."/>
            <person name="de Simone V."/>
            <person name="Obermaier B."/>
            <person name="Mache R."/>
            <person name="Muller M."/>
            <person name="Kreis M."/>
            <person name="Delseny M."/>
            <person name="Puigdomenech P."/>
            <person name="Watson M."/>
            <person name="Schmidtheini T."/>
            <person name="Reichert B."/>
            <person name="Portatelle D."/>
            <person name="Perez-Alonso M."/>
            <person name="Boutry M."/>
            <person name="Bancroft I."/>
            <person name="Vos P."/>
            <person name="Hoheisel J."/>
            <person name="Zimmermann W."/>
            <person name="Wedler H."/>
            <person name="Ridley P."/>
            <person name="Langham S.A."/>
            <person name="McCullagh B."/>
            <person name="Bilham L."/>
            <person name="Robben J."/>
            <person name="Van der Schueren J."/>
            <person name="Grymonprez B."/>
            <person name="Chuang Y.J."/>
            <person name="Vandenbussche F."/>
            <person name="Braeken M."/>
            <person name="Weltjens I."/>
            <person name="Voet M."/>
            <person name="Bastiaens I."/>
            <person name="Aert R."/>
            <person name="Defoor E."/>
            <person name="Weitzenegger T."/>
            <person name="Bothe G."/>
            <person name="Ramsperger U."/>
            <person name="Hilbert H."/>
            <person name="Braun M."/>
            <person name="Holzer E."/>
            <person name="Brandt A."/>
            <person name="Peters S."/>
            <person name="van Staveren M."/>
            <person name="Dirske W."/>
            <person name="Mooijman P."/>
            <person name="Klein Lankhorst R."/>
            <person name="Rose M."/>
            <person name="Hauf J."/>
            <person name="Kotter P."/>
            <person name="Berneiser S."/>
            <person name="Hempel S."/>
            <person name="Feldpausch M."/>
            <person name="Lamberth S."/>
            <person name="Van den Daele H."/>
            <person name="De Keyser A."/>
            <person name="Buysshaert C."/>
            <person name="Gielen J."/>
            <person name="Villarroel R."/>
            <person name="De Clercq R."/>
            <person name="Van Montagu M."/>
            <person name="Rogers J."/>
            <person name="Cronin A."/>
            <person name="Quail M."/>
            <person name="Bray-Allen S."/>
            <person name="Clark L."/>
            <person name="Doggett J."/>
            <person name="Hall S."/>
            <person name="Kay M."/>
            <person name="Lennard N."/>
            <person name="McLay K."/>
            <person name="Mayes R."/>
            <person name="Pettett A."/>
            <person name="Rajandream M.A."/>
            <person name="Lyne M."/>
            <person name="Benes V."/>
            <person name="Rechmann S."/>
            <person name="Borkova D."/>
            <person name="Blocker H."/>
            <person name="Scharfe M."/>
            <person name="Grimm M."/>
            <person name="Lohnert T.H."/>
            <person name="Dose S."/>
            <person name="de Haan M."/>
            <person name="Maarse A."/>
            <person name="Schafer M."/>
            <person name="Muller-Auer S."/>
            <person name="Gabel C."/>
            <person name="Fuchs M."/>
            <person name="Fartmann B."/>
            <person name="Granderath K."/>
            <person name="Dauner D."/>
            <person name="Herzl A."/>
            <person name="Neumann S."/>
            <person name="Argiriou A."/>
            <person name="Vitale D."/>
            <person name="Liguori R."/>
            <person name="Piravandi E."/>
            <person name="Massenet O."/>
            <person name="Quigley F."/>
            <person name="Clabauld G."/>
            <person name="Mundlein A."/>
            <person name="Felber R."/>
            <person name="Schnabl S."/>
            <person name="Hiller R."/>
            <person name="Schmidt W."/>
            <person name="Lecharny A."/>
            <person name="Aubourg S."/>
            <person name="Chefdor F."/>
            <person name="Cooke R."/>
            <person name="Berger C."/>
            <person name="Montfort A."/>
            <person name="Casacuberta E."/>
            <person name="Gibbons T."/>
            <person name="Weber N."/>
            <person name="Vandenbol M."/>
            <person name="Bargues M."/>
            <person name="Terol J."/>
            <person name="Torres A."/>
            <person name="Perez-Perez A."/>
            <person name="Purnelle B."/>
            <person name="Bent E."/>
            <person name="Johnson S."/>
            <person name="Tacon D."/>
            <person name="Jesse T."/>
            <person name="Heijnen L."/>
            <person name="Schwarz S."/>
            <person name="Scholler P."/>
            <person name="Heber S."/>
            <person name="Francs P."/>
            <person name="Bielke C."/>
            <person name="Frishman D."/>
            <person name="Haase D."/>
            <person name="Lemcke K."/>
            <person name="Mewes H.W."/>
            <person name="Stocker S."/>
            <person name="Zaccaria P."/>
            <person name="Bevan M."/>
            <person name="Wilson R.K."/>
            <person name="de la Bastide M."/>
            <person name="Habermann K."/>
            <person name="Parnell L."/>
            <person name="Dedhia N."/>
            <person name="Gnoj L."/>
            <person name="Schutz K."/>
            <person name="Huang E."/>
            <person name="Spiegel L."/>
            <person name="Sehkon M."/>
            <person name="Murray J."/>
            <person name="Sheet P."/>
            <person name="Cordes M."/>
            <person name="Abu-Threideh J."/>
            <person name="Stoneking T."/>
            <person name="Kalicki J."/>
            <person name="Graves T."/>
            <person name="Harmon G."/>
            <person name="Edwards J."/>
            <person name="Latreille P."/>
            <person name="Courtney L."/>
            <person name="Cloud J."/>
            <person name="Abbott A."/>
            <person name="Scott K."/>
            <person name="Johnson D."/>
            <person name="Minx P."/>
            <person name="Bentley D."/>
            <person name="Fulton B."/>
            <person name="Miller N."/>
            <person name="Greco T."/>
            <person name="Kemp K."/>
            <person name="Kramer J."/>
            <person name="Fulton L."/>
            <person name="Mardis E."/>
            <person name="Dante M."/>
            <person name="Pepin K."/>
            <person name="Hillier L."/>
            <person name="Nelson J."/>
            <person name="Spieth J."/>
            <person name="Ryan E."/>
            <person name="Andrews S."/>
            <person name="Geisel C."/>
            <person name="Layman D."/>
            <person name="Du H."/>
            <person name="Ali J."/>
            <person name="Berghoff A."/>
            <person name="Jones K."/>
            <person name="Drone K."/>
            <person name="Cotton M."/>
            <person name="Joshu C."/>
            <person name="Antonoiu B."/>
            <person name="Zidanic M."/>
            <person name="Strong C."/>
            <person name="Sun H."/>
            <person name="Lamar B."/>
            <person name="Yordan C."/>
            <person name="Ma P."/>
            <person name="Zhong J."/>
            <person name="Preston R."/>
            <person name="Vil D."/>
            <person name="Shekher M."/>
            <person name="Matero A."/>
            <person name="Shah R."/>
            <person name="Swaby I.K."/>
            <person name="O'Shaughnessy A."/>
            <person name="Rodriguez M."/>
            <person name="Hoffmann J."/>
            <person name="Till S."/>
            <person name="Granat S."/>
            <person name="Shohdy N."/>
            <person name="Hasegawa A."/>
            <person name="Hameed A."/>
            <person name="Lodhi M."/>
            <person name="Johnson A."/>
            <person name="Chen E."/>
            <person name="Marra M."/>
            <person name="Martienssen R."/>
            <person name="McCombie W.R."/>
        </authorList>
    </citation>
    <scope>NUCLEOTIDE SEQUENCE [LARGE SCALE GENOMIC DNA]</scope>
    <source>
        <strain>cv. Columbia</strain>
    </source>
</reference>
<dbReference type="GO" id="GO:0016787">
    <property type="term" value="F:hydrolase activity"/>
    <property type="evidence" value="ECO:0007669"/>
    <property type="project" value="UniProtKB-KW"/>
</dbReference>
<evidence type="ECO:0000256" key="1">
    <source>
        <dbReference type="ARBA" id="ARBA00001968"/>
    </source>
</evidence>
<dbReference type="Pfam" id="PF13359">
    <property type="entry name" value="DDE_Tnp_4"/>
    <property type="match status" value="1"/>
</dbReference>
<gene>
    <name evidence="10" type="primary">F8M12.19</name>
</gene>
<dbReference type="ExpressionAtlas" id="O81624">
    <property type="expression patterns" value="baseline and differential"/>
</dbReference>
<keyword evidence="6" id="KW-0378">Hydrolase</keyword>
<dbReference type="PANTHER" id="PTHR22930">
    <property type="match status" value="1"/>
</dbReference>
<accession>O81624</accession>
<evidence type="ECO:0000256" key="5">
    <source>
        <dbReference type="ARBA" id="ARBA00022723"/>
    </source>
</evidence>
<comment type="subcellular location">
    <subcellularLocation>
        <location evidence="2">Nucleus</location>
    </subcellularLocation>
</comment>
<evidence type="ECO:0000256" key="3">
    <source>
        <dbReference type="ARBA" id="ARBA00006958"/>
    </source>
</evidence>
<dbReference type="GO" id="GO:0005634">
    <property type="term" value="C:nucleus"/>
    <property type="evidence" value="ECO:0007669"/>
    <property type="project" value="UniProtKB-SubCell"/>
</dbReference>
<dbReference type="Pfam" id="PF26138">
    <property type="entry name" value="DUF8040"/>
    <property type="match status" value="1"/>
</dbReference>
<reference evidence="10" key="2">
    <citation type="submission" date="1998-09" db="EMBL/GenBank/DDBJ databases">
        <title>The A. thaliana Genome Sequencing Project.</title>
        <authorList>
            <person name="WashU"/>
        </authorList>
    </citation>
    <scope>NUCLEOTIDE SEQUENCE</scope>
</reference>
<keyword evidence="5" id="KW-0479">Metal-binding</keyword>
<comment type="similarity">
    <text evidence="3">Belongs to the HARBI1 family.</text>
</comment>
<organism evidence="10">
    <name type="scientific">Arabidopsis thaliana</name>
    <name type="common">Mouse-ear cress</name>
    <dbReference type="NCBI Taxonomy" id="3702"/>
    <lineage>
        <taxon>Eukaryota</taxon>
        <taxon>Viridiplantae</taxon>
        <taxon>Streptophyta</taxon>
        <taxon>Embryophyta</taxon>
        <taxon>Tracheophyta</taxon>
        <taxon>Spermatophyta</taxon>
        <taxon>Magnoliopsida</taxon>
        <taxon>eudicotyledons</taxon>
        <taxon>Gunneridae</taxon>
        <taxon>Pentapetalae</taxon>
        <taxon>rosids</taxon>
        <taxon>malvids</taxon>
        <taxon>Brassicales</taxon>
        <taxon>Brassicaceae</taxon>
        <taxon>Camelineae</taxon>
        <taxon>Arabidopsis</taxon>
    </lineage>
</organism>
<dbReference type="InterPro" id="IPR027806">
    <property type="entry name" value="HARBI1_dom"/>
</dbReference>
<feature type="domain" description="DUF8040" evidence="9">
    <location>
        <begin position="1"/>
        <end position="63"/>
    </location>
</feature>
<keyword evidence="4" id="KW-0540">Nuclease</keyword>
<reference evidence="10" key="1">
    <citation type="submission" date="1998-07" db="EMBL/GenBank/DDBJ databases">
        <authorList>
            <person name="Waterston R."/>
        </authorList>
    </citation>
    <scope>NUCLEOTIDE SEQUENCE</scope>
</reference>
<dbReference type="PANTHER" id="PTHR22930:SF221">
    <property type="entry name" value="NUCLEASE HARBI1"/>
    <property type="match status" value="1"/>
</dbReference>